<sequence>MAAIAIDREASYRIYHLAGTCDSLLTDLLSVLSQNKGTQKEYRVVQEYQQRFESWAGYLGVFAATQASLDNRLKYRPDIEEQVIKLLGMVKRNAAYGLKFESASAGTSDSGQGLSRAEQNEIPQVEGDDCVGSGILPATQAALDGIRGALDGLHRLGVAIRKTSTSSPFIRVKRFSEKHPDGHDFFERMNTLYVKRLYPKIEDSLVRQLSISISVRRRRLLRRRQHQMELEDSQSQPEPRVFETPDSAQDVDHFLGAESRVLPRNLFEAFTGQEMSPGFPCETFGSLPTLGLNSYPLATQIQDGKELYRCSWCFEVFEVRGKPLHDIWRCTSSHLKEDFEPYICISEECSEEPTSFVSLSEWRRHMDEFHTEDWAQEIHKPIIWYCDLKQHGYIEFQTAGEFYKHLESHEKEVTIDRLRKMAKRNFLSPFRSSDFCPFCIHDIPIPRLGMLWTPEYEYEELATHIASHLMSLAFLSLRYLKDGSSIRSQNAAFWTESPGSSFQEINRSEYSPELESVPFRKFQLNRLYQLSGLMSEGLQVPSGRQDFEVAVICMDKLQFNAVVLLFDEVWNGIGPSYGGLEGDDKIFSFGRIGESNVVVVLFSTKIKQNRGRYTPTSVLRDSYHGIRLTLLVGTCSGASKNEKGDDMLLGDIIISDFPFHYYITDGPFDKSRVRPTQLNRRDSEVIDSLVATIRDRENLERLRSKTAYNLAALQTARGNISAEGVYEQSETTLISSYEPLLHFGLIQYEEGYLSLLNNRDYHEEMTVKQGVIAFHLGGKPVERLWDDFSLLSIHGISHELEDWYEGGHLDTDWQDFASATAASAAKAVLEFFKPDRQQVNWLIPRSSWGPSYPNLVAANPDSHPQSGSDQSGPDQSGPDQSGPDQGGPDQSGPDI</sequence>
<dbReference type="GO" id="GO:0009116">
    <property type="term" value="P:nucleoside metabolic process"/>
    <property type="evidence" value="ECO:0007669"/>
    <property type="project" value="InterPro"/>
</dbReference>
<evidence type="ECO:0000313" key="2">
    <source>
        <dbReference type="EMBL" id="KAF3223942.1"/>
    </source>
</evidence>
<feature type="region of interest" description="Disordered" evidence="1">
    <location>
        <begin position="852"/>
        <end position="895"/>
    </location>
</feature>
<comment type="caution">
    <text evidence="2">The sequence shown here is derived from an EMBL/GenBank/DDBJ whole genome shotgun (WGS) entry which is preliminary data.</text>
</comment>
<accession>A0A6G1M8M1</accession>
<proteinExistence type="predicted"/>
<gene>
    <name evidence="2" type="ORF">TWF191_006350</name>
</gene>
<feature type="compositionally biased region" description="Low complexity" evidence="1">
    <location>
        <begin position="864"/>
        <end position="895"/>
    </location>
</feature>
<dbReference type="EMBL" id="WIPF01000035">
    <property type="protein sequence ID" value="KAF3223942.1"/>
    <property type="molecule type" value="Genomic_DNA"/>
</dbReference>
<dbReference type="GO" id="GO:0003824">
    <property type="term" value="F:catalytic activity"/>
    <property type="evidence" value="ECO:0007669"/>
    <property type="project" value="InterPro"/>
</dbReference>
<name>A0A6G1M8M1_ORBOL</name>
<dbReference type="PANTHER" id="PTHR35391:SF7">
    <property type="entry name" value="C2H2-TYPE DOMAIN-CONTAINING PROTEIN"/>
    <property type="match status" value="1"/>
</dbReference>
<dbReference type="InterPro" id="IPR035994">
    <property type="entry name" value="Nucleoside_phosphorylase_sf"/>
</dbReference>
<organism evidence="2 3">
    <name type="scientific">Orbilia oligospora</name>
    <name type="common">Nematode-trapping fungus</name>
    <name type="synonym">Arthrobotrys oligospora</name>
    <dbReference type="NCBI Taxonomy" id="2813651"/>
    <lineage>
        <taxon>Eukaryota</taxon>
        <taxon>Fungi</taxon>
        <taxon>Dikarya</taxon>
        <taxon>Ascomycota</taxon>
        <taxon>Pezizomycotina</taxon>
        <taxon>Orbiliomycetes</taxon>
        <taxon>Orbiliales</taxon>
        <taxon>Orbiliaceae</taxon>
        <taxon>Orbilia</taxon>
    </lineage>
</organism>
<protein>
    <recommendedName>
        <fullName evidence="4">Nucleoside phosphorylase domain-containing protein</fullName>
    </recommendedName>
</protein>
<dbReference type="Gene3D" id="3.40.50.1580">
    <property type="entry name" value="Nucleoside phosphorylase domain"/>
    <property type="match status" value="1"/>
</dbReference>
<evidence type="ECO:0000256" key="1">
    <source>
        <dbReference type="SAM" id="MobiDB-lite"/>
    </source>
</evidence>
<evidence type="ECO:0000313" key="3">
    <source>
        <dbReference type="Proteomes" id="UP000483672"/>
    </source>
</evidence>
<dbReference type="PANTHER" id="PTHR35391">
    <property type="entry name" value="C2H2-TYPE DOMAIN-CONTAINING PROTEIN-RELATED"/>
    <property type="match status" value="1"/>
</dbReference>
<dbReference type="Proteomes" id="UP000483672">
    <property type="component" value="Unassembled WGS sequence"/>
</dbReference>
<evidence type="ECO:0008006" key="4">
    <source>
        <dbReference type="Google" id="ProtNLM"/>
    </source>
</evidence>
<reference evidence="2 3" key="1">
    <citation type="submission" date="2019-06" db="EMBL/GenBank/DDBJ databases">
        <authorList>
            <person name="Palmer J.M."/>
        </authorList>
    </citation>
    <scope>NUCLEOTIDE SEQUENCE [LARGE SCALE GENOMIC DNA]</scope>
    <source>
        <strain evidence="2 3">TWF191</strain>
    </source>
</reference>
<dbReference type="AlphaFoldDB" id="A0A6G1M8M1"/>